<feature type="domain" description="RNA polymerase sigma factor 70 region 4 type 2" evidence="6">
    <location>
        <begin position="100"/>
        <end position="148"/>
    </location>
</feature>
<keyword evidence="4" id="KW-0804">Transcription</keyword>
<dbReference type="Proteomes" id="UP001184614">
    <property type="component" value="Unassembled WGS sequence"/>
</dbReference>
<evidence type="ECO:0000259" key="6">
    <source>
        <dbReference type="Pfam" id="PF08281"/>
    </source>
</evidence>
<evidence type="ECO:0000313" key="8">
    <source>
        <dbReference type="Proteomes" id="UP001184614"/>
    </source>
</evidence>
<organism evidence="7 8">
    <name type="scientific">Brucella pseudogrignonensis</name>
    <dbReference type="NCBI Taxonomy" id="419475"/>
    <lineage>
        <taxon>Bacteria</taxon>
        <taxon>Pseudomonadati</taxon>
        <taxon>Pseudomonadota</taxon>
        <taxon>Alphaproteobacteria</taxon>
        <taxon>Hyphomicrobiales</taxon>
        <taxon>Brucellaceae</taxon>
        <taxon>Brucella/Ochrobactrum group</taxon>
        <taxon>Brucella</taxon>
    </lineage>
</organism>
<keyword evidence="8" id="KW-1185">Reference proteome</keyword>
<evidence type="ECO:0000256" key="2">
    <source>
        <dbReference type="ARBA" id="ARBA00023015"/>
    </source>
</evidence>
<comment type="caution">
    <text evidence="7">The sequence shown here is derived from an EMBL/GenBank/DDBJ whole genome shotgun (WGS) entry which is preliminary data.</text>
</comment>
<dbReference type="Gene3D" id="1.10.1740.10">
    <property type="match status" value="1"/>
</dbReference>
<dbReference type="InterPro" id="IPR036388">
    <property type="entry name" value="WH-like_DNA-bd_sf"/>
</dbReference>
<proteinExistence type="inferred from homology"/>
<dbReference type="InterPro" id="IPR013325">
    <property type="entry name" value="RNA_pol_sigma_r2"/>
</dbReference>
<comment type="similarity">
    <text evidence="1">Belongs to the sigma-70 factor family. ECF subfamily.</text>
</comment>
<sequence length="161" mass="18294">MTNRKPLMWRVMSIVGDPQTAEDIIQESYVQVKKALEGGSIQHLEAFLYVTARNLAFNHKRRQKMRGRFELENIDDAELAQVPSAVPSQEANLIQRQTLQSISDAIAKLPQRTQTAWMLSHIEKWTHTKIAEHLGVSAHTVFNDLKKAHAVCLEALAKVDR</sequence>
<dbReference type="SUPFAM" id="SSF88659">
    <property type="entry name" value="Sigma3 and sigma4 domains of RNA polymerase sigma factors"/>
    <property type="match status" value="1"/>
</dbReference>
<evidence type="ECO:0000259" key="5">
    <source>
        <dbReference type="Pfam" id="PF04542"/>
    </source>
</evidence>
<evidence type="ECO:0000256" key="4">
    <source>
        <dbReference type="ARBA" id="ARBA00023163"/>
    </source>
</evidence>
<protein>
    <submittedName>
        <fullName evidence="7">RNA polymerase sigma factor (Sigma-70 family)</fullName>
    </submittedName>
</protein>
<keyword evidence="2" id="KW-0805">Transcription regulation</keyword>
<gene>
    <name evidence="7" type="ORF">J2782_004044</name>
</gene>
<dbReference type="Gene3D" id="1.10.10.10">
    <property type="entry name" value="Winged helix-like DNA-binding domain superfamily/Winged helix DNA-binding domain"/>
    <property type="match status" value="1"/>
</dbReference>
<dbReference type="InterPro" id="IPR007627">
    <property type="entry name" value="RNA_pol_sigma70_r2"/>
</dbReference>
<feature type="domain" description="RNA polymerase sigma-70 region 2" evidence="5">
    <location>
        <begin position="3"/>
        <end position="64"/>
    </location>
</feature>
<evidence type="ECO:0000256" key="1">
    <source>
        <dbReference type="ARBA" id="ARBA00010641"/>
    </source>
</evidence>
<dbReference type="NCBIfam" id="TIGR02937">
    <property type="entry name" value="sigma70-ECF"/>
    <property type="match status" value="1"/>
</dbReference>
<dbReference type="Pfam" id="PF08281">
    <property type="entry name" value="Sigma70_r4_2"/>
    <property type="match status" value="1"/>
</dbReference>
<dbReference type="SUPFAM" id="SSF88946">
    <property type="entry name" value="Sigma2 domain of RNA polymerase sigma factors"/>
    <property type="match status" value="1"/>
</dbReference>
<dbReference type="Pfam" id="PF04542">
    <property type="entry name" value="Sigma70_r2"/>
    <property type="match status" value="1"/>
</dbReference>
<reference evidence="7 8" key="1">
    <citation type="submission" date="2023-07" db="EMBL/GenBank/DDBJ databases">
        <title>Sorghum-associated microbial communities from plants grown in Nebraska, USA.</title>
        <authorList>
            <person name="Schachtman D."/>
        </authorList>
    </citation>
    <scope>NUCLEOTIDE SEQUENCE [LARGE SCALE GENOMIC DNA]</scope>
    <source>
        <strain evidence="7 8">DS1730</strain>
    </source>
</reference>
<name>A0ABU1ME18_9HYPH</name>
<accession>A0ABU1ME18</accession>
<dbReference type="InterPro" id="IPR013249">
    <property type="entry name" value="RNA_pol_sigma70_r4_t2"/>
</dbReference>
<dbReference type="PANTHER" id="PTHR43133">
    <property type="entry name" value="RNA POLYMERASE ECF-TYPE SIGMA FACTO"/>
    <property type="match status" value="1"/>
</dbReference>
<dbReference type="InterPro" id="IPR039425">
    <property type="entry name" value="RNA_pol_sigma-70-like"/>
</dbReference>
<dbReference type="InterPro" id="IPR013324">
    <property type="entry name" value="RNA_pol_sigma_r3/r4-like"/>
</dbReference>
<evidence type="ECO:0000256" key="3">
    <source>
        <dbReference type="ARBA" id="ARBA00023082"/>
    </source>
</evidence>
<dbReference type="EMBL" id="JAVDQT010000010">
    <property type="protein sequence ID" value="MDR6434293.1"/>
    <property type="molecule type" value="Genomic_DNA"/>
</dbReference>
<evidence type="ECO:0000313" key="7">
    <source>
        <dbReference type="EMBL" id="MDR6434293.1"/>
    </source>
</evidence>
<keyword evidence="3" id="KW-0731">Sigma factor</keyword>
<dbReference type="PANTHER" id="PTHR43133:SF63">
    <property type="entry name" value="RNA POLYMERASE SIGMA FACTOR FECI-RELATED"/>
    <property type="match status" value="1"/>
</dbReference>
<dbReference type="InterPro" id="IPR014284">
    <property type="entry name" value="RNA_pol_sigma-70_dom"/>
</dbReference>